<dbReference type="Gene3D" id="3.90.1150.10">
    <property type="entry name" value="Aspartate Aminotransferase, domain 1"/>
    <property type="match status" value="1"/>
</dbReference>
<dbReference type="Pfam" id="PF00266">
    <property type="entry name" value="Aminotran_5"/>
    <property type="match status" value="1"/>
</dbReference>
<sequence length="218" mass="23152">MLAVSHVHPWTGTRLDLTRLGRACREVGALLVVDGIQALGACPVDLAHVDVYGAGVFKWLLSGFGTGIGVFRDRAREALTPAHRSYGNPPPSRSFEYSAPNLPGLYVLDATTEYLEELGWARVFERVDLLAGQVAAVLDGLGVAPLTPRDARAGIVTVDVADSAAVVAGLKERGVDVSDKVGRVIVSPHFYNTSGDVDRFAEAMGEVLSNSPSAVWGR</sequence>
<keyword evidence="2" id="KW-0808">Transferase</keyword>
<dbReference type="SUPFAM" id="SSF53383">
    <property type="entry name" value="PLP-dependent transferases"/>
    <property type="match status" value="1"/>
</dbReference>
<dbReference type="InterPro" id="IPR015424">
    <property type="entry name" value="PyrdxlP-dep_Trfase"/>
</dbReference>
<gene>
    <name evidence="2" type="ORF">SAMN06893097_101600</name>
</gene>
<protein>
    <submittedName>
        <fullName evidence="2">Aminotransferase class-V</fullName>
    </submittedName>
</protein>
<dbReference type="Gene3D" id="3.40.640.10">
    <property type="entry name" value="Type I PLP-dependent aspartate aminotransferase-like (Major domain)"/>
    <property type="match status" value="1"/>
</dbReference>
<feature type="domain" description="Aminotransferase class V" evidence="1">
    <location>
        <begin position="2"/>
        <end position="183"/>
    </location>
</feature>
<dbReference type="AlphaFoldDB" id="A0A285E7I0"/>
<evidence type="ECO:0000259" key="1">
    <source>
        <dbReference type="Pfam" id="PF00266"/>
    </source>
</evidence>
<dbReference type="InterPro" id="IPR000192">
    <property type="entry name" value="Aminotrans_V_dom"/>
</dbReference>
<organism evidence="2 3">
    <name type="scientific">Geodermatophilus sabuli</name>
    <dbReference type="NCBI Taxonomy" id="1564158"/>
    <lineage>
        <taxon>Bacteria</taxon>
        <taxon>Bacillati</taxon>
        <taxon>Actinomycetota</taxon>
        <taxon>Actinomycetes</taxon>
        <taxon>Geodermatophilales</taxon>
        <taxon>Geodermatophilaceae</taxon>
        <taxon>Geodermatophilus</taxon>
    </lineage>
</organism>
<keyword evidence="2" id="KW-0032">Aminotransferase</keyword>
<name>A0A285E7I0_9ACTN</name>
<dbReference type="InterPro" id="IPR015421">
    <property type="entry name" value="PyrdxlP-dep_Trfase_major"/>
</dbReference>
<dbReference type="GO" id="GO:0008483">
    <property type="term" value="F:transaminase activity"/>
    <property type="evidence" value="ECO:0007669"/>
    <property type="project" value="UniProtKB-KW"/>
</dbReference>
<evidence type="ECO:0000313" key="2">
    <source>
        <dbReference type="EMBL" id="SNX94803.1"/>
    </source>
</evidence>
<dbReference type="PANTHER" id="PTHR43586">
    <property type="entry name" value="CYSTEINE DESULFURASE"/>
    <property type="match status" value="1"/>
</dbReference>
<reference evidence="2 3" key="1">
    <citation type="submission" date="2017-09" db="EMBL/GenBank/DDBJ databases">
        <authorList>
            <person name="Ehlers B."/>
            <person name="Leendertz F.H."/>
        </authorList>
    </citation>
    <scope>NUCLEOTIDE SEQUENCE [LARGE SCALE GENOMIC DNA]</scope>
    <source>
        <strain evidence="2 3">DSM 46844</strain>
    </source>
</reference>
<proteinExistence type="predicted"/>
<keyword evidence="3" id="KW-1185">Reference proteome</keyword>
<dbReference type="Proteomes" id="UP000219514">
    <property type="component" value="Unassembled WGS sequence"/>
</dbReference>
<evidence type="ECO:0000313" key="3">
    <source>
        <dbReference type="Proteomes" id="UP000219514"/>
    </source>
</evidence>
<accession>A0A285E7I0</accession>
<dbReference type="InterPro" id="IPR015422">
    <property type="entry name" value="PyrdxlP-dep_Trfase_small"/>
</dbReference>
<dbReference type="PANTHER" id="PTHR43586:SF15">
    <property type="entry name" value="BLR3095 PROTEIN"/>
    <property type="match status" value="1"/>
</dbReference>
<dbReference type="EMBL" id="OBDO01000001">
    <property type="protein sequence ID" value="SNX94803.1"/>
    <property type="molecule type" value="Genomic_DNA"/>
</dbReference>